<keyword evidence="3" id="KW-1185">Reference proteome</keyword>
<evidence type="ECO:0000313" key="2">
    <source>
        <dbReference type="EMBL" id="CEM09674.1"/>
    </source>
</evidence>
<reference evidence="2 3" key="1">
    <citation type="submission" date="2014-11" db="EMBL/GenBank/DDBJ databases">
        <authorList>
            <person name="Zhu J."/>
            <person name="Qi W."/>
            <person name="Song R."/>
        </authorList>
    </citation>
    <scope>NUCLEOTIDE SEQUENCE [LARGE SCALE GENOMIC DNA]</scope>
</reference>
<feature type="compositionally biased region" description="Basic and acidic residues" evidence="1">
    <location>
        <begin position="211"/>
        <end position="223"/>
    </location>
</feature>
<dbReference type="CDD" id="cd06257">
    <property type="entry name" value="DnaJ"/>
    <property type="match status" value="1"/>
</dbReference>
<feature type="compositionally biased region" description="Pro residues" evidence="1">
    <location>
        <begin position="435"/>
        <end position="448"/>
    </location>
</feature>
<evidence type="ECO:0000256" key="1">
    <source>
        <dbReference type="SAM" id="MobiDB-lite"/>
    </source>
</evidence>
<feature type="compositionally biased region" description="Basic and acidic residues" evidence="1">
    <location>
        <begin position="241"/>
        <end position="252"/>
    </location>
</feature>
<dbReference type="InterPro" id="IPR036869">
    <property type="entry name" value="J_dom_sf"/>
</dbReference>
<name>A0A0G4F9W2_VITBC</name>
<feature type="compositionally biased region" description="Basic residues" evidence="1">
    <location>
        <begin position="224"/>
        <end position="240"/>
    </location>
</feature>
<dbReference type="InParanoid" id="A0A0G4F9W2"/>
<dbReference type="Proteomes" id="UP000041254">
    <property type="component" value="Unassembled WGS sequence"/>
</dbReference>
<feature type="region of interest" description="Disordered" evidence="1">
    <location>
        <begin position="133"/>
        <end position="159"/>
    </location>
</feature>
<feature type="region of interest" description="Disordered" evidence="1">
    <location>
        <begin position="179"/>
        <end position="268"/>
    </location>
</feature>
<dbReference type="EMBL" id="CDMY01000395">
    <property type="protein sequence ID" value="CEM09674.1"/>
    <property type="molecule type" value="Genomic_DNA"/>
</dbReference>
<dbReference type="SUPFAM" id="SSF46565">
    <property type="entry name" value="Chaperone J-domain"/>
    <property type="match status" value="1"/>
</dbReference>
<evidence type="ECO:0008006" key="4">
    <source>
        <dbReference type="Google" id="ProtNLM"/>
    </source>
</evidence>
<dbReference type="OrthoDB" id="427830at2759"/>
<feature type="region of interest" description="Disordered" evidence="1">
    <location>
        <begin position="23"/>
        <end position="45"/>
    </location>
</feature>
<feature type="compositionally biased region" description="Polar residues" evidence="1">
    <location>
        <begin position="361"/>
        <end position="377"/>
    </location>
</feature>
<feature type="region of interest" description="Disordered" evidence="1">
    <location>
        <begin position="416"/>
        <end position="452"/>
    </location>
</feature>
<feature type="compositionally biased region" description="Low complexity" evidence="1">
    <location>
        <begin position="416"/>
        <end position="434"/>
    </location>
</feature>
<sequence>MPKAFHRERAAEKALQGRTALWEAGKRGPDSHSPSGVAQKGCRDGHDVRHGEVTVSEGIVGGDVTSARVMTMLEEWGQQVEALQSRLQNIRSQVDFRGGPRDTKVMRYADLLPNRPLPHLPAHLPKDTTLAAKSPVKTSMESKAASATTTKALSMAEDETRHTRLAAYPNLYDLLCSESPSKKETSKSEGPSPARGVSSRDNETDGIANTGKDDDNSTHETPRWLRHYRKWQKKQRHSRKTEHATKRADKKTPASAHSGEDLPIPPAHRRDVAVQCGRMKKQNEKEGPDEADTAPEAPTDQTNTITASSNNNTNKINNDQSADAAMGAKKTPVCEEPANAPPPEAADNPAVTERHEKAAWTTPQRESGPKPTSSPSRQTDDRSPPFTGRRVLSSSTRLSFTPSCYSTAAASARFSARLPSPSHGRPSGPSLSPKKPFPTFPPPPPPPRHSSSFVRRAPVHWTAEHMSYAASWGGHRHGHVHMHCGGARMTRWFVRSRSAFSGRQGGAAAASAASAATGLQGGYRPGTVHSFRASSRREAPDRRSEEHVRVQDEMITECQIRQRLAELLCLPIEERRRHLRTMLFEWHPDKNPDRESLATRIFQLIQSKKKILVN</sequence>
<dbReference type="Gene3D" id="1.10.287.110">
    <property type="entry name" value="DnaJ domain"/>
    <property type="match status" value="1"/>
</dbReference>
<organism evidence="2 3">
    <name type="scientific">Vitrella brassicaformis (strain CCMP3155)</name>
    <dbReference type="NCBI Taxonomy" id="1169540"/>
    <lineage>
        <taxon>Eukaryota</taxon>
        <taxon>Sar</taxon>
        <taxon>Alveolata</taxon>
        <taxon>Colpodellida</taxon>
        <taxon>Vitrellaceae</taxon>
        <taxon>Vitrella</taxon>
    </lineage>
</organism>
<feature type="region of interest" description="Disordered" evidence="1">
    <location>
        <begin position="280"/>
        <end position="398"/>
    </location>
</feature>
<dbReference type="AlphaFoldDB" id="A0A0G4F9W2"/>
<accession>A0A0G4F9W2</accession>
<evidence type="ECO:0000313" key="3">
    <source>
        <dbReference type="Proteomes" id="UP000041254"/>
    </source>
</evidence>
<gene>
    <name evidence="2" type="ORF">Vbra_4306</name>
</gene>
<dbReference type="InterPro" id="IPR001623">
    <property type="entry name" value="DnaJ_domain"/>
</dbReference>
<proteinExistence type="predicted"/>
<feature type="compositionally biased region" description="Low complexity" evidence="1">
    <location>
        <begin position="302"/>
        <end position="318"/>
    </location>
</feature>
<dbReference type="VEuPathDB" id="CryptoDB:Vbra_4306"/>
<protein>
    <recommendedName>
        <fullName evidence="4">J domain-containing protein</fullName>
    </recommendedName>
</protein>
<feature type="compositionally biased region" description="Low complexity" evidence="1">
    <location>
        <begin position="137"/>
        <end position="155"/>
    </location>
</feature>